<keyword evidence="3 7" id="KW-0378">Hydrolase</keyword>
<dbReference type="RefSeq" id="WP_133106517.1">
    <property type="nucleotide sequence ID" value="NZ_SMNA01000002.1"/>
</dbReference>
<evidence type="ECO:0000259" key="6">
    <source>
        <dbReference type="Pfam" id="PF08386"/>
    </source>
</evidence>
<comment type="similarity">
    <text evidence="1">Belongs to the peptidase S33 family.</text>
</comment>
<accession>A0ABY2EBI9</accession>
<feature type="domain" description="Peptidase S33 tripeptidyl aminopeptidase-like C-terminal" evidence="6">
    <location>
        <begin position="443"/>
        <end position="544"/>
    </location>
</feature>
<dbReference type="Pfam" id="PF08386">
    <property type="entry name" value="Abhydrolase_4"/>
    <property type="match status" value="1"/>
</dbReference>
<keyword evidence="8" id="KW-1185">Reference proteome</keyword>
<reference evidence="7 8" key="1">
    <citation type="submission" date="2019-03" db="EMBL/GenBank/DDBJ databases">
        <title>Genomic features of bacteria from cold environments.</title>
        <authorList>
            <person name="Shen L."/>
        </authorList>
    </citation>
    <scope>NUCLEOTIDE SEQUENCE [LARGE SCALE GENOMIC DNA]</scope>
    <source>
        <strain evidence="8">T3246-1</strain>
    </source>
</reference>
<gene>
    <name evidence="7" type="ORF">EXU48_05250</name>
</gene>
<dbReference type="PANTHER" id="PTHR43248:SF29">
    <property type="entry name" value="TRIPEPTIDYL AMINOPEPTIDASE"/>
    <property type="match status" value="1"/>
</dbReference>
<dbReference type="Pfam" id="PF00561">
    <property type="entry name" value="Abhydrolase_1"/>
    <property type="match status" value="1"/>
</dbReference>
<evidence type="ECO:0000259" key="5">
    <source>
        <dbReference type="Pfam" id="PF00561"/>
    </source>
</evidence>
<proteinExistence type="inferred from homology"/>
<protein>
    <submittedName>
        <fullName evidence="7">Alpha/beta hydrolase</fullName>
    </submittedName>
</protein>
<dbReference type="PANTHER" id="PTHR43248">
    <property type="entry name" value="2-SUCCINYL-6-HYDROXY-2,4-CYCLOHEXADIENE-1-CARBOXYLATE SYNTHASE"/>
    <property type="match status" value="1"/>
</dbReference>
<evidence type="ECO:0000313" key="7">
    <source>
        <dbReference type="EMBL" id="TDE97589.1"/>
    </source>
</evidence>
<dbReference type="InterPro" id="IPR029058">
    <property type="entry name" value="AB_hydrolase_fold"/>
</dbReference>
<feature type="domain" description="AB hydrolase-1" evidence="5">
    <location>
        <begin position="134"/>
        <end position="270"/>
    </location>
</feature>
<evidence type="ECO:0000313" key="8">
    <source>
        <dbReference type="Proteomes" id="UP000504882"/>
    </source>
</evidence>
<dbReference type="InterPro" id="IPR000073">
    <property type="entry name" value="AB_hydrolase_1"/>
</dbReference>
<evidence type="ECO:0000256" key="4">
    <source>
        <dbReference type="SAM" id="SignalP"/>
    </source>
</evidence>
<dbReference type="Gene3D" id="3.40.50.1820">
    <property type="entry name" value="alpha/beta hydrolase"/>
    <property type="match status" value="1"/>
</dbReference>
<organism evidence="7 8">
    <name type="scientific">Occultella glacieicola</name>
    <dbReference type="NCBI Taxonomy" id="2518684"/>
    <lineage>
        <taxon>Bacteria</taxon>
        <taxon>Bacillati</taxon>
        <taxon>Actinomycetota</taxon>
        <taxon>Actinomycetes</taxon>
        <taxon>Micrococcales</taxon>
        <taxon>Ruaniaceae</taxon>
        <taxon>Occultella</taxon>
    </lineage>
</organism>
<dbReference type="EMBL" id="SMNA01000002">
    <property type="protein sequence ID" value="TDE97589.1"/>
    <property type="molecule type" value="Genomic_DNA"/>
</dbReference>
<evidence type="ECO:0000256" key="2">
    <source>
        <dbReference type="ARBA" id="ARBA00022729"/>
    </source>
</evidence>
<feature type="signal peptide" evidence="4">
    <location>
        <begin position="1"/>
        <end position="36"/>
    </location>
</feature>
<feature type="chain" id="PRO_5046446081" evidence="4">
    <location>
        <begin position="37"/>
        <end position="566"/>
    </location>
</feature>
<dbReference type="Proteomes" id="UP000504882">
    <property type="component" value="Unassembled WGS sequence"/>
</dbReference>
<dbReference type="InterPro" id="IPR013595">
    <property type="entry name" value="Pept_S33_TAP-like_C"/>
</dbReference>
<dbReference type="GO" id="GO:0016787">
    <property type="term" value="F:hydrolase activity"/>
    <property type="evidence" value="ECO:0007669"/>
    <property type="project" value="UniProtKB-KW"/>
</dbReference>
<dbReference type="SUPFAM" id="SSF53474">
    <property type="entry name" value="alpha/beta-Hydrolases"/>
    <property type="match status" value="1"/>
</dbReference>
<sequence>MTQITRDLRPPRPRAAAIAVLATAGLLIGSATAAGAAPPMGTAGATEAAPPVGAAQVDAPVPELDWVGCGEGLEGFECASAEVPSDYDDPQGATTTIALTRLPATDPDERIGSLFLNFGGPGGSGVASLHALGPDGYGPDLRARFDIIGFDPRGVGLSDPVTCFRNADAEARWAANVESFPVGPHEEARYIGAWAVAGASCTAISGDRIATSSSANVARDMDLLRQAVGDQELNYLGYSYGTHIGATYGALFPDRIRAMVLDGTWDPEAYVGLDDDRTLGRRIGQAPAASEAYAEFLRLCAEAGQQGCALAALGDPEQVMEDLFAQLRAEPAEVPLEDGTTITIGYDDAVATIFSSLYAPAGWADLAAAMASLVPVPDQAATLSAPPDALGNDSIQDLLRRVGILEDYPSMGGALASMCVDAEHPGTAADYPAQAAAEEAQAPHFGTARAWAGVQCESIPVADEDRYAGPWEQDTDAPVLVIGTRYDPATPYAFTEPYADLWNDARMLTVEGYGHTTLATPSACANAAITDYLIDLEATDGATCTQDVAPFTAAAQEQVPASIPVG</sequence>
<name>A0ABY2EBI9_9MICO</name>
<keyword evidence="2 4" id="KW-0732">Signal</keyword>
<comment type="caution">
    <text evidence="7">The sequence shown here is derived from an EMBL/GenBank/DDBJ whole genome shotgun (WGS) entry which is preliminary data.</text>
</comment>
<evidence type="ECO:0000256" key="1">
    <source>
        <dbReference type="ARBA" id="ARBA00010088"/>
    </source>
</evidence>
<dbReference type="InterPro" id="IPR051601">
    <property type="entry name" value="Serine_prot/Carboxylest_S33"/>
</dbReference>
<evidence type="ECO:0000256" key="3">
    <source>
        <dbReference type="ARBA" id="ARBA00022801"/>
    </source>
</evidence>